<dbReference type="PROSITE" id="PS00136">
    <property type="entry name" value="SUBTILASE_ASP"/>
    <property type="match status" value="1"/>
</dbReference>
<comment type="caution">
    <text evidence="11">The sequence shown here is derived from an EMBL/GenBank/DDBJ whole genome shotgun (WGS) entry which is preliminary data.</text>
</comment>
<evidence type="ECO:0000256" key="6">
    <source>
        <dbReference type="PROSITE-ProRule" id="PRU01240"/>
    </source>
</evidence>
<keyword evidence="4 6" id="KW-0720">Serine protease</keyword>
<dbReference type="InterPro" id="IPR037045">
    <property type="entry name" value="S8pro/Inhibitor_I9_sf"/>
</dbReference>
<proteinExistence type="inferred from homology"/>
<comment type="similarity">
    <text evidence="1 6 7">Belongs to the peptidase S8 family.</text>
</comment>
<dbReference type="InterPro" id="IPR023827">
    <property type="entry name" value="Peptidase_S8_Asp-AS"/>
</dbReference>
<evidence type="ECO:0000256" key="1">
    <source>
        <dbReference type="ARBA" id="ARBA00011073"/>
    </source>
</evidence>
<dbReference type="InterPro" id="IPR023828">
    <property type="entry name" value="Peptidase_S8_Ser-AS"/>
</dbReference>
<dbReference type="InterPro" id="IPR050131">
    <property type="entry name" value="Peptidase_S8_subtilisin-like"/>
</dbReference>
<keyword evidence="8" id="KW-0732">Signal</keyword>
<dbReference type="InterPro" id="IPR000209">
    <property type="entry name" value="Peptidase_S8/S53_dom"/>
</dbReference>
<dbReference type="Gene3D" id="3.30.70.80">
    <property type="entry name" value="Peptidase S8 propeptide/proteinase inhibitor I9"/>
    <property type="match status" value="1"/>
</dbReference>
<dbReference type="GO" id="GO:0006508">
    <property type="term" value="P:proteolysis"/>
    <property type="evidence" value="ECO:0007669"/>
    <property type="project" value="UniProtKB-KW"/>
</dbReference>
<keyword evidence="12" id="KW-1185">Reference proteome</keyword>
<dbReference type="SUPFAM" id="SSF54897">
    <property type="entry name" value="Protease propeptides/inhibitors"/>
    <property type="match status" value="1"/>
</dbReference>
<evidence type="ECO:0000256" key="3">
    <source>
        <dbReference type="ARBA" id="ARBA00022801"/>
    </source>
</evidence>
<dbReference type="Gene3D" id="2.60.120.260">
    <property type="entry name" value="Galactose-binding domain-like"/>
    <property type="match status" value="1"/>
</dbReference>
<name>A0A8J7G6N0_9ACTN</name>
<feature type="domain" description="Peptidase S8/S53" evidence="9">
    <location>
        <begin position="154"/>
        <end position="375"/>
    </location>
</feature>
<dbReference type="Gene3D" id="3.40.50.200">
    <property type="entry name" value="Peptidase S8/S53 domain"/>
    <property type="match status" value="1"/>
</dbReference>
<dbReference type="PRINTS" id="PR00723">
    <property type="entry name" value="SUBTILISIN"/>
</dbReference>
<feature type="signal peptide" evidence="8">
    <location>
        <begin position="1"/>
        <end position="33"/>
    </location>
</feature>
<organism evidence="11 12">
    <name type="scientific">Longispora fulva</name>
    <dbReference type="NCBI Taxonomy" id="619741"/>
    <lineage>
        <taxon>Bacteria</taxon>
        <taxon>Bacillati</taxon>
        <taxon>Actinomycetota</taxon>
        <taxon>Actinomycetes</taxon>
        <taxon>Micromonosporales</taxon>
        <taxon>Micromonosporaceae</taxon>
        <taxon>Longispora</taxon>
    </lineage>
</organism>
<dbReference type="PROSITE" id="PS51892">
    <property type="entry name" value="SUBTILASE"/>
    <property type="match status" value="1"/>
</dbReference>
<evidence type="ECO:0000313" key="11">
    <source>
        <dbReference type="EMBL" id="MBG6133855.1"/>
    </source>
</evidence>
<accession>A0A8J7G6N0</accession>
<dbReference type="PANTHER" id="PTHR43806:SF11">
    <property type="entry name" value="CEREVISIN-RELATED"/>
    <property type="match status" value="1"/>
</dbReference>
<evidence type="ECO:0000256" key="4">
    <source>
        <dbReference type="ARBA" id="ARBA00022825"/>
    </source>
</evidence>
<dbReference type="PROSITE" id="PS00137">
    <property type="entry name" value="SUBTILASE_HIS"/>
    <property type="match status" value="1"/>
</dbReference>
<dbReference type="PROSITE" id="PS00138">
    <property type="entry name" value="SUBTILASE_SER"/>
    <property type="match status" value="1"/>
</dbReference>
<sequence>MGTSNARRRLSGVVLLSAAVAAWSAFTGGTATAAAPVGVVLGADSATAVPGSYIIVLKNGATLDGGLAARYGGTVTHTYTSALRGYSAEMSESQAARLAADPAVSYVQQDQVVHVLGTQPSPPSWGLDRVDQRDLPLDNSYTYPNDAANVHAYIIDTGVRITHTTFGGRATWGTNTIDQNNTDCHGHGTHVAGTIAGAEYGLAKAAQVVAVKVLNCSGSGSSSNVIAGMDWVTANAVKPAVANMSLGGSADQAIDDATTNSINSGVVYAVAAGNSNSDACNDSPARTPAAITVGATQKTDARASFSSYGTCLDIFAPGVDITSSWGSGDTATNTISGTSMATPHVAGAAALILGANPNYTPQQVRDAMVNAASDNRVTSPGTGSPNKLLFVGGGQPPVNDFSMSLNPTSGAIDPGQSATSTVGTTTTSGNAQTVNLTASGAPAGVTVTFNPTSVTSGNSSTMTVAASTTAAAGTYTITVKGTGSTSHTATYSLTVKGTAPGCTGAGQKLGNPGFEAATATPWTASTGVIRAGTTTQPAHGGTKLALLGGKGTTNTTTASQQVAIPAGCSTYTLSFWLHIDTTETTSSVQYDKLTVKVGSATLATYSNLNKATGYAQKTFNMAAYAGQTVTITFTGTEDISLATNFVIDDTALTVS</sequence>
<dbReference type="RefSeq" id="WP_231398604.1">
    <property type="nucleotide sequence ID" value="NZ_BONS01000032.1"/>
</dbReference>
<keyword evidence="2 6" id="KW-0645">Protease</keyword>
<feature type="active site" description="Charge relay system" evidence="5 6">
    <location>
        <position position="156"/>
    </location>
</feature>
<dbReference type="InterPro" id="IPR022398">
    <property type="entry name" value="Peptidase_S8_His-AS"/>
</dbReference>
<feature type="chain" id="PRO_5035176000" evidence="8">
    <location>
        <begin position="34"/>
        <end position="655"/>
    </location>
</feature>
<dbReference type="Pfam" id="PF05922">
    <property type="entry name" value="Inhibitor_I9"/>
    <property type="match status" value="1"/>
</dbReference>
<protein>
    <submittedName>
        <fullName evidence="11">Subtilisin family serine protease</fullName>
    </submittedName>
</protein>
<gene>
    <name evidence="11" type="ORF">IW245_000049</name>
</gene>
<feature type="active site" description="Charge relay system" evidence="5 6">
    <location>
        <position position="339"/>
    </location>
</feature>
<dbReference type="EMBL" id="JADOUF010000001">
    <property type="protein sequence ID" value="MBG6133855.1"/>
    <property type="molecule type" value="Genomic_DNA"/>
</dbReference>
<evidence type="ECO:0000256" key="5">
    <source>
        <dbReference type="PIRSR" id="PIRSR615500-1"/>
    </source>
</evidence>
<evidence type="ECO:0000256" key="8">
    <source>
        <dbReference type="SAM" id="SignalP"/>
    </source>
</evidence>
<dbReference type="Proteomes" id="UP000622552">
    <property type="component" value="Unassembled WGS sequence"/>
</dbReference>
<dbReference type="AlphaFoldDB" id="A0A8J7G6N0"/>
<evidence type="ECO:0000256" key="7">
    <source>
        <dbReference type="RuleBase" id="RU003355"/>
    </source>
</evidence>
<dbReference type="InterPro" id="IPR034193">
    <property type="entry name" value="PCSK9_ProteinaseK-like"/>
</dbReference>
<dbReference type="SUPFAM" id="SSF52743">
    <property type="entry name" value="Subtilisin-like"/>
    <property type="match status" value="1"/>
</dbReference>
<dbReference type="CDD" id="cd04077">
    <property type="entry name" value="Peptidases_S8_PCSK9_ProteinaseK_like"/>
    <property type="match status" value="1"/>
</dbReference>
<evidence type="ECO:0000256" key="2">
    <source>
        <dbReference type="ARBA" id="ARBA00022670"/>
    </source>
</evidence>
<reference evidence="11" key="1">
    <citation type="submission" date="2020-11" db="EMBL/GenBank/DDBJ databases">
        <title>Sequencing the genomes of 1000 actinobacteria strains.</title>
        <authorList>
            <person name="Klenk H.-P."/>
        </authorList>
    </citation>
    <scope>NUCLEOTIDE SEQUENCE</scope>
    <source>
        <strain evidence="11">DSM 45356</strain>
    </source>
</reference>
<feature type="domain" description="Inhibitor I9" evidence="10">
    <location>
        <begin position="72"/>
        <end position="115"/>
    </location>
</feature>
<evidence type="ECO:0000259" key="10">
    <source>
        <dbReference type="Pfam" id="PF05922"/>
    </source>
</evidence>
<dbReference type="GO" id="GO:0004252">
    <property type="term" value="F:serine-type endopeptidase activity"/>
    <property type="evidence" value="ECO:0007669"/>
    <property type="project" value="UniProtKB-UniRule"/>
</dbReference>
<evidence type="ECO:0000259" key="9">
    <source>
        <dbReference type="Pfam" id="PF00082"/>
    </source>
</evidence>
<dbReference type="Pfam" id="PF00082">
    <property type="entry name" value="Peptidase_S8"/>
    <property type="match status" value="1"/>
</dbReference>
<dbReference type="InterPro" id="IPR015500">
    <property type="entry name" value="Peptidase_S8_subtilisin-rel"/>
</dbReference>
<keyword evidence="3 6" id="KW-0378">Hydrolase</keyword>
<dbReference type="InterPro" id="IPR010259">
    <property type="entry name" value="S8pro/Inhibitor_I9"/>
</dbReference>
<evidence type="ECO:0000313" key="12">
    <source>
        <dbReference type="Proteomes" id="UP000622552"/>
    </source>
</evidence>
<dbReference type="GO" id="GO:0005615">
    <property type="term" value="C:extracellular space"/>
    <property type="evidence" value="ECO:0007669"/>
    <property type="project" value="TreeGrafter"/>
</dbReference>
<feature type="active site" description="Charge relay system" evidence="5 6">
    <location>
        <position position="187"/>
    </location>
</feature>
<dbReference type="InterPro" id="IPR036852">
    <property type="entry name" value="Peptidase_S8/S53_dom_sf"/>
</dbReference>
<dbReference type="FunFam" id="3.40.50.200:FF:000014">
    <property type="entry name" value="Proteinase K"/>
    <property type="match status" value="1"/>
</dbReference>
<dbReference type="PANTHER" id="PTHR43806">
    <property type="entry name" value="PEPTIDASE S8"/>
    <property type="match status" value="1"/>
</dbReference>